<keyword evidence="4" id="KW-1185">Reference proteome</keyword>
<dbReference type="Gene3D" id="3.10.129.10">
    <property type="entry name" value="Hotdog Thioesterase"/>
    <property type="match status" value="1"/>
</dbReference>
<dbReference type="InterPro" id="IPR050563">
    <property type="entry name" value="4-hydroxybenzoyl-CoA_TE"/>
</dbReference>
<evidence type="ECO:0000313" key="4">
    <source>
        <dbReference type="Proteomes" id="UP000185678"/>
    </source>
</evidence>
<dbReference type="RefSeq" id="WP_076398954.1">
    <property type="nucleotide sequence ID" value="NZ_FTOA01000002.1"/>
</dbReference>
<gene>
    <name evidence="3" type="ORF">SAMN05421779_10213</name>
</gene>
<dbReference type="PANTHER" id="PTHR31793:SF27">
    <property type="entry name" value="NOVEL THIOESTERASE SUPERFAMILY DOMAIN AND SAPOSIN A-TYPE DOMAIN CONTAINING PROTEIN (0610012H03RIK)"/>
    <property type="match status" value="1"/>
</dbReference>
<protein>
    <submittedName>
        <fullName evidence="3">Acyl-CoA thioester hydrolase</fullName>
    </submittedName>
</protein>
<evidence type="ECO:0000256" key="2">
    <source>
        <dbReference type="ARBA" id="ARBA00022801"/>
    </source>
</evidence>
<sequence length="142" mass="15493">MTDPTDRSIYPHWAQDHVRFQDLDRLGHVNNIAFCVYSETGRVKFAEDLCPGSTDGSGIGWTIVRLEVDFRQQGHYPATVDIGTAITRLGTSSVTLVQGIFLGDRCIGTTSSVVVWTDVQAGKALPLPDDIRAAAQGFMARP</sequence>
<keyword evidence="2 3" id="KW-0378">Hydrolase</keyword>
<dbReference type="PANTHER" id="PTHR31793">
    <property type="entry name" value="4-HYDROXYBENZOYL-COA THIOESTERASE FAMILY MEMBER"/>
    <property type="match status" value="1"/>
</dbReference>
<dbReference type="Proteomes" id="UP000185678">
    <property type="component" value="Unassembled WGS sequence"/>
</dbReference>
<organism evidence="3 4">
    <name type="scientific">Insolitispirillum peregrinum</name>
    <dbReference type="NCBI Taxonomy" id="80876"/>
    <lineage>
        <taxon>Bacteria</taxon>
        <taxon>Pseudomonadati</taxon>
        <taxon>Pseudomonadota</taxon>
        <taxon>Alphaproteobacteria</taxon>
        <taxon>Rhodospirillales</taxon>
        <taxon>Novispirillaceae</taxon>
        <taxon>Insolitispirillum</taxon>
    </lineage>
</organism>
<accession>A0A1N7J9Y8</accession>
<dbReference type="Pfam" id="PF13279">
    <property type="entry name" value="4HBT_2"/>
    <property type="match status" value="1"/>
</dbReference>
<name>A0A1N7J9Y8_9PROT</name>
<proteinExistence type="inferred from homology"/>
<dbReference type="InterPro" id="IPR029069">
    <property type="entry name" value="HotDog_dom_sf"/>
</dbReference>
<dbReference type="SUPFAM" id="SSF54637">
    <property type="entry name" value="Thioesterase/thiol ester dehydrase-isomerase"/>
    <property type="match status" value="1"/>
</dbReference>
<evidence type="ECO:0000256" key="1">
    <source>
        <dbReference type="ARBA" id="ARBA00005953"/>
    </source>
</evidence>
<dbReference type="OrthoDB" id="9799036at2"/>
<comment type="similarity">
    <text evidence="1">Belongs to the 4-hydroxybenzoyl-CoA thioesterase family.</text>
</comment>
<dbReference type="EMBL" id="FTOA01000002">
    <property type="protein sequence ID" value="SIS46087.1"/>
    <property type="molecule type" value="Genomic_DNA"/>
</dbReference>
<reference evidence="3 4" key="1">
    <citation type="submission" date="2017-01" db="EMBL/GenBank/DDBJ databases">
        <authorList>
            <person name="Mah S.A."/>
            <person name="Swanson W.J."/>
            <person name="Moy G.W."/>
            <person name="Vacquier V.D."/>
        </authorList>
    </citation>
    <scope>NUCLEOTIDE SEQUENCE [LARGE SCALE GENOMIC DNA]</scope>
    <source>
        <strain evidence="3 4">DSM 11589</strain>
    </source>
</reference>
<evidence type="ECO:0000313" key="3">
    <source>
        <dbReference type="EMBL" id="SIS46087.1"/>
    </source>
</evidence>
<dbReference type="GO" id="GO:0047617">
    <property type="term" value="F:fatty acyl-CoA hydrolase activity"/>
    <property type="evidence" value="ECO:0007669"/>
    <property type="project" value="TreeGrafter"/>
</dbReference>
<dbReference type="CDD" id="cd00586">
    <property type="entry name" value="4HBT"/>
    <property type="match status" value="1"/>
</dbReference>
<dbReference type="AlphaFoldDB" id="A0A1N7J9Y8"/>
<dbReference type="STRING" id="80876.SAMN05421779_10213"/>